<evidence type="ECO:0000259" key="12">
    <source>
        <dbReference type="Pfam" id="PF12717"/>
    </source>
</evidence>
<dbReference type="GO" id="GO:0005634">
    <property type="term" value="C:nucleus"/>
    <property type="evidence" value="ECO:0007669"/>
    <property type="project" value="UniProtKB-SubCell"/>
</dbReference>
<evidence type="ECO:0000313" key="15">
    <source>
        <dbReference type="Proteomes" id="UP001151582"/>
    </source>
</evidence>
<dbReference type="GO" id="GO:0042393">
    <property type="term" value="F:histone binding"/>
    <property type="evidence" value="ECO:0007669"/>
    <property type="project" value="TreeGrafter"/>
</dbReference>
<name>A0A9W8EFL3_9FUNG</name>
<dbReference type="EMBL" id="JANBQB010000026">
    <property type="protein sequence ID" value="KAJ1984237.1"/>
    <property type="molecule type" value="Genomic_DNA"/>
</dbReference>
<dbReference type="InterPro" id="IPR032682">
    <property type="entry name" value="Cnd1_C"/>
</dbReference>
<evidence type="ECO:0000256" key="3">
    <source>
        <dbReference type="ARBA" id="ARBA00009606"/>
    </source>
</evidence>
<keyword evidence="8" id="KW-0539">Nucleus</keyword>
<dbReference type="Gene3D" id="1.25.10.10">
    <property type="entry name" value="Leucine-rich Repeat Variant"/>
    <property type="match status" value="2"/>
</dbReference>
<evidence type="ECO:0000256" key="2">
    <source>
        <dbReference type="ARBA" id="ARBA00004286"/>
    </source>
</evidence>
<dbReference type="GO" id="GO:0051301">
    <property type="term" value="P:cell division"/>
    <property type="evidence" value="ECO:0007669"/>
    <property type="project" value="UniProtKB-KW"/>
</dbReference>
<evidence type="ECO:0000256" key="5">
    <source>
        <dbReference type="ARBA" id="ARBA00022618"/>
    </source>
</evidence>
<feature type="compositionally biased region" description="Polar residues" evidence="11">
    <location>
        <begin position="1306"/>
        <end position="1322"/>
    </location>
</feature>
<feature type="domain" description="Condensin complex subunit 1 C-terminal" evidence="12">
    <location>
        <begin position="1011"/>
        <end position="1171"/>
    </location>
</feature>
<dbReference type="OrthoDB" id="436262at2759"/>
<keyword evidence="6 10" id="KW-0498">Mitosis</keyword>
<feature type="compositionally biased region" description="Basic residues" evidence="11">
    <location>
        <begin position="899"/>
        <end position="909"/>
    </location>
</feature>
<feature type="region of interest" description="Disordered" evidence="11">
    <location>
        <begin position="828"/>
        <end position="857"/>
    </location>
</feature>
<proteinExistence type="inferred from homology"/>
<dbReference type="GO" id="GO:0010032">
    <property type="term" value="P:meiotic chromosome condensation"/>
    <property type="evidence" value="ECO:0007669"/>
    <property type="project" value="TreeGrafter"/>
</dbReference>
<protein>
    <recommendedName>
        <fullName evidence="10">Condensin complex subunit 1</fullName>
    </recommendedName>
</protein>
<keyword evidence="7 10" id="KW-0226">DNA condensation</keyword>
<evidence type="ECO:0000259" key="13">
    <source>
        <dbReference type="Pfam" id="PF12922"/>
    </source>
</evidence>
<feature type="domain" description="Condensin complex subunit 1 N-terminal" evidence="13">
    <location>
        <begin position="77"/>
        <end position="235"/>
    </location>
</feature>
<feature type="compositionally biased region" description="Low complexity" evidence="11">
    <location>
        <begin position="1337"/>
        <end position="1347"/>
    </location>
</feature>
<keyword evidence="9 10" id="KW-0131">Cell cycle</keyword>
<organism evidence="14 15">
    <name type="scientific">Dimargaris verticillata</name>
    <dbReference type="NCBI Taxonomy" id="2761393"/>
    <lineage>
        <taxon>Eukaryota</taxon>
        <taxon>Fungi</taxon>
        <taxon>Fungi incertae sedis</taxon>
        <taxon>Zoopagomycota</taxon>
        <taxon>Kickxellomycotina</taxon>
        <taxon>Dimargaritomycetes</taxon>
        <taxon>Dimargaritales</taxon>
        <taxon>Dimargaritaceae</taxon>
        <taxon>Dimargaris</taxon>
    </lineage>
</organism>
<evidence type="ECO:0000256" key="1">
    <source>
        <dbReference type="ARBA" id="ARBA00004123"/>
    </source>
</evidence>
<comment type="similarity">
    <text evidence="3 10">Belongs to the CND1 (condensin subunit 1) family.</text>
</comment>
<keyword evidence="15" id="KW-1185">Reference proteome</keyword>
<keyword evidence="4" id="KW-0158">Chromosome</keyword>
<evidence type="ECO:0000256" key="4">
    <source>
        <dbReference type="ARBA" id="ARBA00022454"/>
    </source>
</evidence>
<comment type="caution">
    <text evidence="14">The sequence shown here is derived from an EMBL/GenBank/DDBJ whole genome shotgun (WGS) entry which is preliminary data.</text>
</comment>
<dbReference type="InterPro" id="IPR007673">
    <property type="entry name" value="Condensin_cplx_su1"/>
</dbReference>
<dbReference type="GO" id="GO:0000779">
    <property type="term" value="C:condensed chromosome, centromeric region"/>
    <property type="evidence" value="ECO:0007669"/>
    <property type="project" value="TreeGrafter"/>
</dbReference>
<dbReference type="InterPro" id="IPR016024">
    <property type="entry name" value="ARM-type_fold"/>
</dbReference>
<dbReference type="Proteomes" id="UP001151582">
    <property type="component" value="Unassembled WGS sequence"/>
</dbReference>
<dbReference type="PIRSF" id="PIRSF017127">
    <property type="entry name" value="Condensin_D2"/>
    <property type="match status" value="1"/>
</dbReference>
<accession>A0A9W8EFL3</accession>
<evidence type="ECO:0000256" key="11">
    <source>
        <dbReference type="SAM" id="MobiDB-lite"/>
    </source>
</evidence>
<dbReference type="Pfam" id="PF12922">
    <property type="entry name" value="Cnd1_N"/>
    <property type="match status" value="1"/>
</dbReference>
<dbReference type="SUPFAM" id="SSF48371">
    <property type="entry name" value="ARM repeat"/>
    <property type="match status" value="1"/>
</dbReference>
<feature type="compositionally biased region" description="Polar residues" evidence="11">
    <location>
        <begin position="1368"/>
        <end position="1378"/>
    </location>
</feature>
<dbReference type="GO" id="GO:0000796">
    <property type="term" value="C:condensin complex"/>
    <property type="evidence" value="ECO:0007669"/>
    <property type="project" value="TreeGrafter"/>
</dbReference>
<evidence type="ECO:0000256" key="6">
    <source>
        <dbReference type="ARBA" id="ARBA00022776"/>
    </source>
</evidence>
<dbReference type="PANTHER" id="PTHR14222">
    <property type="entry name" value="CONDENSIN"/>
    <property type="match status" value="1"/>
</dbReference>
<evidence type="ECO:0000256" key="9">
    <source>
        <dbReference type="ARBA" id="ARBA00023306"/>
    </source>
</evidence>
<comment type="function">
    <text evidence="10">Regulatory subunit of the condensin complex, a complex required for conversion of interphase chromatin into mitotic-like condense chromosomes. The condensin complex probably introduces positive supercoils into relaxed DNA in the presence of type I topoisomerases and converts nicked DNA into positive knotted forms in the presence of type II topoisomerases.</text>
</comment>
<feature type="region of interest" description="Disordered" evidence="11">
    <location>
        <begin position="899"/>
        <end position="923"/>
    </location>
</feature>
<feature type="compositionally biased region" description="Acidic residues" evidence="11">
    <location>
        <begin position="1246"/>
        <end position="1259"/>
    </location>
</feature>
<dbReference type="InterPro" id="IPR024324">
    <property type="entry name" value="Condensin_cplx_su1_N"/>
</dbReference>
<dbReference type="InterPro" id="IPR011989">
    <property type="entry name" value="ARM-like"/>
</dbReference>
<dbReference type="InterPro" id="IPR026971">
    <property type="entry name" value="CND1/NCAPD3"/>
</dbReference>
<evidence type="ECO:0000256" key="10">
    <source>
        <dbReference type="PIRNR" id="PIRNR017127"/>
    </source>
</evidence>
<feature type="region of interest" description="Disordered" evidence="11">
    <location>
        <begin position="1236"/>
        <end position="1404"/>
    </location>
</feature>
<feature type="compositionally biased region" description="Pro residues" evidence="11">
    <location>
        <begin position="494"/>
        <end position="513"/>
    </location>
</feature>
<sequence>MIASDFQLHDELLNLQQQEYILENAENLATKSPKDLIRRLDTLAKILADAPNHIHEPDTFDEVCCFLSNFPHLTARVASHLIDTLIIGLQQHVDQLRDEMASTDFVPGGHTEVSERYAFILQWFINGVITKSTSNADTARGTKRAKSRSESDTALPDTWTKQSVILWKGIHDILKLKLNKLWTSTPARDTFVGVLTKVSYQVLEHQPFSRLVDLRLQAYGCIGQCVQHYNHTFAAKTTILQNLQHYDHLSDSMAELLVTCFEQYEAAQLVDEVLRDISNKDFNSVHDKTGPKSFGRFLVRLSELSPKAIMKQMGLLIRFLDSELYTIRSALIEVIGNLIVYLSGLETTNVQRHQVAEYFEVLEQRFRDLHFTCRSKVLQVCIKLSECKAKFPKQRLRLIDLAIGRFEDKTSNVRKNAIKALTAFLKTHPFYLDGGLLAEAELTDRFEAVSAEMKAIADSQAIEQLLTSQMAGPQGSPSDTPDTDTMDVDTASPPNEPSAPTTTPPESPTPAPVPDSTGALDSANDAPVLDESIVAKFMQLQLQQRYYRDALRFVHQLHDAIPILGQLLASTNKSEVMEAMDFFVAAYHYQIAEAAQGIRKMVHLVWTKDNASDEVKGVKTKLIDCYYKIYMMPRSDLSAKGNANHTVRNLISLTYGATLADLTSLEELLSCMRQEDLIAEPVVDKLWSVYAYTKDDLTREQRRGAIMILGMLAKADRKIVTSNIDSLLRVGLGTLGRTDLVLAKYTCLALQCLGSPKSRVKGAVDDNQARLPRDHPICAHLQSILEDPIQSLDWFPLAEQVINTLYALSEQPDTLCTAIIRRKTHEVMGTPSQSDQMPPADASGEDGEELSTGFSQASQGPGQWVGTAYPLCQLLFLVGHVAIKQILLLEVIEAELKRRKGTSQHKRTPHKDGKPEDDELEQVAGTTEDDVADTIQLIRERELLYGPRSLLALYGPMLAHVCSHRKLYADSLVQVHAVLALAKMMCVSAEFCEQHLPLLMSILTHTHTPAIRSNIIIALGDVTVCFNNLIGENVGYLYGPLQDPDNSVKKNTLMVLTHLVLNGMIKVKGQLGEMAKCLEDPDQRISDLAKLFFTELASKDNYVYNNLPDMISTLSSGANAVSEAAFGRIMRFLFDFIKDKERQIENIVDKLCQRFRNTDDTRQWRDIAFCLALMPYRSERSFKRLLDGFPHYHDKLTEEPVYKALSDIATKTRAQTFQKQELKHLVDEFDAKVREARSRCTGGQADDMDADGADSDTEMAMEISDAEPNPAALGTVDPATDTEAPSRSHTKAITPMKKPPKRAPQTPGTVLKTRQLTQQGTATGRRVKFSAKKLRSGAKGASSGSDSDQGNTWMDEDSDEPMAFTPSKAVQSTTPGSRRSQRLVRRAPPSVSRLSEMTDSNEEL</sequence>
<keyword evidence="5 10" id="KW-0132">Cell division</keyword>
<dbReference type="PANTHER" id="PTHR14222:SF2">
    <property type="entry name" value="CONDENSIN COMPLEX SUBUNIT 1"/>
    <property type="match status" value="1"/>
</dbReference>
<gene>
    <name evidence="14" type="primary">cnd1</name>
    <name evidence="14" type="ORF">H4R34_000797</name>
</gene>
<evidence type="ECO:0000256" key="7">
    <source>
        <dbReference type="ARBA" id="ARBA00023067"/>
    </source>
</evidence>
<evidence type="ECO:0000256" key="8">
    <source>
        <dbReference type="ARBA" id="ARBA00023242"/>
    </source>
</evidence>
<evidence type="ECO:0000313" key="14">
    <source>
        <dbReference type="EMBL" id="KAJ1984237.1"/>
    </source>
</evidence>
<dbReference type="Pfam" id="PF12717">
    <property type="entry name" value="Cnd1"/>
    <property type="match status" value="1"/>
</dbReference>
<reference evidence="14" key="1">
    <citation type="submission" date="2022-07" db="EMBL/GenBank/DDBJ databases">
        <title>Phylogenomic reconstructions and comparative analyses of Kickxellomycotina fungi.</title>
        <authorList>
            <person name="Reynolds N.K."/>
            <person name="Stajich J.E."/>
            <person name="Barry K."/>
            <person name="Grigoriev I.V."/>
            <person name="Crous P."/>
            <person name="Smith M.E."/>
        </authorList>
    </citation>
    <scope>NUCLEOTIDE SEQUENCE</scope>
    <source>
        <strain evidence="14">RSA 567</strain>
    </source>
</reference>
<feature type="region of interest" description="Disordered" evidence="11">
    <location>
        <begin position="469"/>
        <end position="523"/>
    </location>
</feature>
<comment type="subcellular location">
    <subcellularLocation>
        <location evidence="2">Chromosome</location>
    </subcellularLocation>
    <subcellularLocation>
        <location evidence="1">Nucleus</location>
    </subcellularLocation>
</comment>
<dbReference type="GO" id="GO:0007076">
    <property type="term" value="P:mitotic chromosome condensation"/>
    <property type="evidence" value="ECO:0007669"/>
    <property type="project" value="InterPro"/>
</dbReference>
<feature type="compositionally biased region" description="Basic residues" evidence="11">
    <location>
        <begin position="1325"/>
        <end position="1336"/>
    </location>
</feature>
<feature type="compositionally biased region" description="Polar residues" evidence="11">
    <location>
        <begin position="469"/>
        <end position="478"/>
    </location>
</feature>